<sequence>MYSFSCSFIQNFFQVKIKQQTDYYFIIVFYNICSIFDNKLTNYYINIKLQNLCLKFKMNQFSMDDPSNKFDPMQFQQMNQIPMGNMQQMPQMPQMSMEQNQQYQMPEQTLFQSQENPTNLNSQEDIEQIKSEFAEFQSSLVEIFSQTKTKLVKQEQNHDIQRLNLNNFEERIESVANSVNRTLQKSQSTVITTKIQDLEQRNIDMRSRIQKIEQLIIKSRIDSNLLPSIIGIDHPAREPIVDQVSQPIRTQSNNRSNSVTTRVSKDTSNFQLLLKQKDTNQTINFIMNLDQASKGTIKKEYNQIINLNLNDEIENAFPKIHNLLSLLFLDRDTIFAQTIYSSLSTNLDLLFKVVLLMSDDDQPEVETTFEKLYNENLILKIEESIQQSPLKHLIRQWIHSENDDDQPIDSLVGQIFTFSDANVDQFFDILARISPITYQLLNEEFENQFQFTIQNFIKQNFSEKYQNYLLLAHYAVLDVKTAVCYLLNSSSAIDEILFVVSTFYAEFSGMDLIQKYSEFGDFRADLEGKLGAEIAEGILQVLQV</sequence>
<dbReference type="SUPFAM" id="SSF47874">
    <property type="entry name" value="Annexin"/>
    <property type="match status" value="1"/>
</dbReference>
<organism evidence="2">
    <name type="scientific">Spironucleus barkhanus</name>
    <dbReference type="NCBI Taxonomy" id="103874"/>
    <lineage>
        <taxon>Eukaryota</taxon>
        <taxon>Metamonada</taxon>
        <taxon>Diplomonadida</taxon>
        <taxon>Hexamitidae</taxon>
        <taxon>Hexamitinae</taxon>
        <taxon>Spironucleus</taxon>
    </lineage>
</organism>
<evidence type="ECO:0000313" key="2">
    <source>
        <dbReference type="EMBL" id="AMP46318.1"/>
    </source>
</evidence>
<dbReference type="Gene3D" id="1.10.220.10">
    <property type="entry name" value="Annexin"/>
    <property type="match status" value="2"/>
</dbReference>
<name>A0A142C667_SPIBA</name>
<dbReference type="EMBL" id="KU341437">
    <property type="protein sequence ID" value="AMP46318.1"/>
    <property type="molecule type" value="Genomic_DNA"/>
</dbReference>
<accession>A0A142C667</accession>
<dbReference type="InterPro" id="IPR037104">
    <property type="entry name" value="Annexin_sf"/>
</dbReference>
<evidence type="ECO:0000256" key="1">
    <source>
        <dbReference type="SAM" id="Coils"/>
    </source>
</evidence>
<keyword evidence="1" id="KW-0175">Coiled coil</keyword>
<protein>
    <submittedName>
        <fullName evidence="2">Annexin 15</fullName>
    </submittedName>
</protein>
<dbReference type="GO" id="GO:0005544">
    <property type="term" value="F:calcium-dependent phospholipid binding"/>
    <property type="evidence" value="ECO:0007669"/>
    <property type="project" value="InterPro"/>
</dbReference>
<dbReference type="AlphaFoldDB" id="A0A142C667"/>
<proteinExistence type="predicted"/>
<dbReference type="GO" id="GO:0005509">
    <property type="term" value="F:calcium ion binding"/>
    <property type="evidence" value="ECO:0007669"/>
    <property type="project" value="InterPro"/>
</dbReference>
<reference evidence="2" key="1">
    <citation type="submission" date="2015-12" db="EMBL/GenBank/DDBJ databases">
        <title>Comparative cell biology and evolution of annexins in diplomonads.</title>
        <authorList>
            <person name="Einarsson E."/>
            <person name="Astvaldsson A."/>
            <person name="Hultenby K."/>
            <person name="Andersson J.O."/>
            <person name="Svard S.G."/>
            <person name="Jerlstrom-Hultqvist J."/>
        </authorList>
    </citation>
    <scope>NUCLEOTIDE SEQUENCE</scope>
</reference>
<feature type="coiled-coil region" evidence="1">
    <location>
        <begin position="151"/>
        <end position="215"/>
    </location>
</feature>